<feature type="domain" description="Histidine kinase" evidence="10">
    <location>
        <begin position="245"/>
        <end position="457"/>
    </location>
</feature>
<organism evidence="11 12">
    <name type="scientific">Caulobacter vibrioides (strain NA1000 / CB15N)</name>
    <name type="common">Caulobacter crescentus</name>
    <dbReference type="NCBI Taxonomy" id="565050"/>
    <lineage>
        <taxon>Bacteria</taxon>
        <taxon>Pseudomonadati</taxon>
        <taxon>Pseudomonadota</taxon>
        <taxon>Alphaproteobacteria</taxon>
        <taxon>Caulobacterales</taxon>
        <taxon>Caulobacteraceae</taxon>
        <taxon>Caulobacter</taxon>
    </lineage>
</organism>
<dbReference type="InterPro" id="IPR003594">
    <property type="entry name" value="HATPase_dom"/>
</dbReference>
<evidence type="ECO:0000256" key="4">
    <source>
        <dbReference type="ARBA" id="ARBA00022475"/>
    </source>
</evidence>
<dbReference type="PhylomeDB" id="A0A0H3C350"/>
<dbReference type="Pfam" id="PF25323">
    <property type="entry name" value="6TM_PilS"/>
    <property type="match status" value="1"/>
</dbReference>
<evidence type="ECO:0000313" key="12">
    <source>
        <dbReference type="Proteomes" id="UP000001364"/>
    </source>
</evidence>
<dbReference type="SMART" id="SM00387">
    <property type="entry name" value="HATPase_c"/>
    <property type="match status" value="1"/>
</dbReference>
<dbReference type="EC" id="2.7.13.3" evidence="3"/>
<evidence type="ECO:0000256" key="5">
    <source>
        <dbReference type="ARBA" id="ARBA00022679"/>
    </source>
</evidence>
<dbReference type="AlphaFoldDB" id="A0A0H3C350"/>
<evidence type="ECO:0000256" key="7">
    <source>
        <dbReference type="ARBA" id="ARBA00022777"/>
    </source>
</evidence>
<dbReference type="KEGG" id="ccs:CCNA_00248"/>
<keyword evidence="9" id="KW-0472">Membrane</keyword>
<dbReference type="PANTHER" id="PTHR44936">
    <property type="entry name" value="SENSOR PROTEIN CREC"/>
    <property type="match status" value="1"/>
</dbReference>
<keyword evidence="12" id="KW-1185">Reference proteome</keyword>
<dbReference type="InterPro" id="IPR050980">
    <property type="entry name" value="2C_sensor_his_kinase"/>
</dbReference>
<keyword evidence="5 11" id="KW-0808">Transferase</keyword>
<dbReference type="HOGENOM" id="CLU_046130_1_1_5"/>
<dbReference type="EMBL" id="CP001340">
    <property type="protein sequence ID" value="ACL93715.1"/>
    <property type="molecule type" value="Genomic_DNA"/>
</dbReference>
<reference evidence="11 12" key="1">
    <citation type="journal article" date="2010" name="J. Bacteriol.">
        <title>The genetic basis of laboratory adaptation in Caulobacter crescentus.</title>
        <authorList>
            <person name="Marks M.E."/>
            <person name="Castro-Rojas C.M."/>
            <person name="Teiling C."/>
            <person name="Du L."/>
            <person name="Kapatral V."/>
            <person name="Walunas T.L."/>
            <person name="Crosson S."/>
        </authorList>
    </citation>
    <scope>NUCLEOTIDE SEQUENCE [LARGE SCALE GENOMIC DNA]</scope>
    <source>
        <strain evidence="12">NA1000 / CB15N</strain>
    </source>
</reference>
<dbReference type="NCBIfam" id="NF033792">
    <property type="entry name" value="ActS_PrrB_HisK"/>
    <property type="match status" value="1"/>
</dbReference>
<dbReference type="GO" id="GO:0005524">
    <property type="term" value="F:ATP binding"/>
    <property type="evidence" value="ECO:0007669"/>
    <property type="project" value="UniProtKB-KW"/>
</dbReference>
<evidence type="ECO:0000259" key="10">
    <source>
        <dbReference type="PROSITE" id="PS50109"/>
    </source>
</evidence>
<dbReference type="InterPro" id="IPR047770">
    <property type="entry name" value="RegB"/>
</dbReference>
<dbReference type="InterPro" id="IPR003661">
    <property type="entry name" value="HisK_dim/P_dom"/>
</dbReference>
<dbReference type="GO" id="GO:0005886">
    <property type="term" value="C:plasma membrane"/>
    <property type="evidence" value="ECO:0007669"/>
    <property type="project" value="UniProtKB-SubCell"/>
</dbReference>
<sequence length="466" mass="50248">MADVSFARAPDDQRHKGLDKLADEPAQDDAWSWTAPGLRRGRLRVRTLLAQRWAWVVGQTAVLTFAGLVLKLQVPWALCFTLIALSAWLNVLLGLASSGQRLARDGEATAQIAFDILQLSGLFYLTGGAQNPFSLLLIAPVTLAAATLPARYALTLGAMAILSSILLALFHLPLPTVDGRPLPDLSNSNLLWSIVIARIFGIVFTGLYAWQAASESARMELALNVTETVLAREQRLSALGALAAAAAHELGTPLATISVVAREMARNAPNDEVREDAELMIGQAARCREILQRLTEMPEATDAVHERMSLVQLVQDVIEPHLVHGIRVEAVVNGPSGETAPDIWRRPEIIHAMTSIVENAVDFARSEVIVIARFDARHIVIEARDDGPGFSPEVLAKLGEPYVTTRPGAEGSRTGHIGMGLGFFIAKTLLERTGATVDFRNGRRGGAVVSARWPRPALEAPGHTGA</sequence>
<dbReference type="Pfam" id="PF00512">
    <property type="entry name" value="HisKA"/>
    <property type="match status" value="1"/>
</dbReference>
<evidence type="ECO:0000256" key="3">
    <source>
        <dbReference type="ARBA" id="ARBA00012438"/>
    </source>
</evidence>
<gene>
    <name evidence="11" type="ordered locus">CCNA_00248</name>
</gene>
<keyword evidence="9" id="KW-0812">Transmembrane</keyword>
<evidence type="ECO:0000313" key="11">
    <source>
        <dbReference type="EMBL" id="ACL93715.1"/>
    </source>
</evidence>
<dbReference type="SUPFAM" id="SSF47384">
    <property type="entry name" value="Homodimeric domain of signal transducing histidine kinase"/>
    <property type="match status" value="1"/>
</dbReference>
<accession>A0A0H3C350</accession>
<dbReference type="PROSITE" id="PS50109">
    <property type="entry name" value="HIS_KIN"/>
    <property type="match status" value="1"/>
</dbReference>
<dbReference type="GO" id="GO:0000155">
    <property type="term" value="F:phosphorelay sensor kinase activity"/>
    <property type="evidence" value="ECO:0007669"/>
    <property type="project" value="InterPro"/>
</dbReference>
<dbReference type="Pfam" id="PF02518">
    <property type="entry name" value="HATPase_c"/>
    <property type="match status" value="1"/>
</dbReference>
<evidence type="ECO:0000256" key="1">
    <source>
        <dbReference type="ARBA" id="ARBA00000085"/>
    </source>
</evidence>
<keyword evidence="8" id="KW-0067">ATP-binding</keyword>
<dbReference type="OrthoDB" id="9785252at2"/>
<dbReference type="InterPro" id="IPR036097">
    <property type="entry name" value="HisK_dim/P_sf"/>
</dbReference>
<keyword evidence="7 11" id="KW-0418">Kinase</keyword>
<evidence type="ECO:0000256" key="2">
    <source>
        <dbReference type="ARBA" id="ARBA00004651"/>
    </source>
</evidence>
<feature type="transmembrane region" description="Helical" evidence="9">
    <location>
        <begin position="190"/>
        <end position="210"/>
    </location>
</feature>
<feature type="transmembrane region" description="Helical" evidence="9">
    <location>
        <begin position="75"/>
        <end position="96"/>
    </location>
</feature>
<comment type="catalytic activity">
    <reaction evidence="1">
        <text>ATP + protein L-histidine = ADP + protein N-phospho-L-histidine.</text>
        <dbReference type="EC" id="2.7.13.3"/>
    </reaction>
</comment>
<dbReference type="SMART" id="SM00388">
    <property type="entry name" value="HisKA"/>
    <property type="match status" value="1"/>
</dbReference>
<dbReference type="RefSeq" id="WP_010918137.1">
    <property type="nucleotide sequence ID" value="NC_011916.1"/>
</dbReference>
<evidence type="ECO:0000256" key="8">
    <source>
        <dbReference type="ARBA" id="ARBA00022840"/>
    </source>
</evidence>
<feature type="transmembrane region" description="Helical" evidence="9">
    <location>
        <begin position="153"/>
        <end position="170"/>
    </location>
</feature>
<evidence type="ECO:0000256" key="6">
    <source>
        <dbReference type="ARBA" id="ARBA00022741"/>
    </source>
</evidence>
<feature type="transmembrane region" description="Helical" evidence="9">
    <location>
        <begin position="49"/>
        <end position="69"/>
    </location>
</feature>
<dbReference type="Proteomes" id="UP000001364">
    <property type="component" value="Chromosome"/>
</dbReference>
<dbReference type="CDD" id="cd00082">
    <property type="entry name" value="HisKA"/>
    <property type="match status" value="1"/>
</dbReference>
<evidence type="ECO:0000256" key="9">
    <source>
        <dbReference type="SAM" id="Phobius"/>
    </source>
</evidence>
<dbReference type="InterPro" id="IPR036890">
    <property type="entry name" value="HATPase_C_sf"/>
</dbReference>
<dbReference type="SMR" id="A0A0H3C350"/>
<comment type="subcellular location">
    <subcellularLocation>
        <location evidence="2">Cell membrane</location>
        <topology evidence="2">Multi-pass membrane protein</topology>
    </subcellularLocation>
</comment>
<protein>
    <recommendedName>
        <fullName evidence="3">histidine kinase</fullName>
        <ecNumber evidence="3">2.7.13.3</ecNumber>
    </recommendedName>
</protein>
<dbReference type="Gene3D" id="1.10.287.130">
    <property type="match status" value="1"/>
</dbReference>
<name>A0A0H3C350_CAUVN</name>
<dbReference type="InterPro" id="IPR005467">
    <property type="entry name" value="His_kinase_dom"/>
</dbReference>
<dbReference type="Gene3D" id="3.30.565.10">
    <property type="entry name" value="Histidine kinase-like ATPase, C-terminal domain"/>
    <property type="match status" value="1"/>
</dbReference>
<keyword evidence="4" id="KW-1003">Cell membrane</keyword>
<dbReference type="PANTHER" id="PTHR44936:SF10">
    <property type="entry name" value="SENSOR PROTEIN RSTB"/>
    <property type="match status" value="1"/>
</dbReference>
<dbReference type="SUPFAM" id="SSF55874">
    <property type="entry name" value="ATPase domain of HSP90 chaperone/DNA topoisomerase II/histidine kinase"/>
    <property type="match status" value="1"/>
</dbReference>
<dbReference type="PATRIC" id="fig|565050.3.peg.243"/>
<keyword evidence="9" id="KW-1133">Transmembrane helix</keyword>
<keyword evidence="6" id="KW-0547">Nucleotide-binding</keyword>
<proteinExistence type="predicted"/>